<dbReference type="PANTHER" id="PTHR46577">
    <property type="entry name" value="HTH-TYPE TRANSCRIPTIONAL REGULATORY PROTEIN GABR"/>
    <property type="match status" value="1"/>
</dbReference>
<evidence type="ECO:0000259" key="6">
    <source>
        <dbReference type="PROSITE" id="PS50949"/>
    </source>
</evidence>
<protein>
    <submittedName>
        <fullName evidence="7">PLP-dependent aminotransferase family protein</fullName>
    </submittedName>
</protein>
<dbReference type="InterPro" id="IPR036390">
    <property type="entry name" value="WH_DNA-bd_sf"/>
</dbReference>
<sequence length="488" mass="55085">MSAPDLFDLSLDRNRPLQKQLYQILIDWIVNGRLTKGTKLPSSRRLSESLNISRNTVIQVIEQLKKEGFLVSKAGKAIYVSSNLAFCTIETAENSTLSENNPEFSLPPLSDYSETIKSHPKLKSRWPTLLPFSPGVPDLKLFPFAIWNKIYRQHQDRIPISGYGDPQGYLALRERLAQHLLASRGVRCTAEQIIITNGRQEALNICAQTILNSGDTVLMENPGYGGARFAFHAKNATVNLVELNENRLDIDQVVRENKQARLIYTTATYQHPMGGVIPLQERSKLLNWAEKSKCWILEDEANGIFSFEEKPIAALQGMKKHTPVIFIGSFSRTLLPSFRLGYLIVPKSVVPSFVDIKSILSGPCNQLQQAVLADFINDGHYVRHIRRMQINYQEKWEHFCQLIHIHLEPDVKLIKSSAAMFVVIKTPGHDDTYLHEKLNQRGFGSAPLSLSDANKSKVSGLILGCANTTHLQRQQFVEYLSKLLKKQG</sequence>
<dbReference type="InterPro" id="IPR004839">
    <property type="entry name" value="Aminotransferase_I/II_large"/>
</dbReference>
<keyword evidence="3" id="KW-0805">Transcription regulation</keyword>
<dbReference type="EMBL" id="CP092418">
    <property type="protein sequence ID" value="USD20736.1"/>
    <property type="molecule type" value="Genomic_DNA"/>
</dbReference>
<dbReference type="InterPro" id="IPR015421">
    <property type="entry name" value="PyrdxlP-dep_Trfase_major"/>
</dbReference>
<proteinExistence type="inferred from homology"/>
<keyword evidence="2" id="KW-0663">Pyridoxal phosphate</keyword>
<dbReference type="Gene3D" id="3.40.640.10">
    <property type="entry name" value="Type I PLP-dependent aspartate aminotransferase-like (Major domain)"/>
    <property type="match status" value="1"/>
</dbReference>
<dbReference type="PANTHER" id="PTHR46577:SF1">
    <property type="entry name" value="HTH-TYPE TRANSCRIPTIONAL REGULATORY PROTEIN GABR"/>
    <property type="match status" value="1"/>
</dbReference>
<dbReference type="Proteomes" id="UP001055658">
    <property type="component" value="Chromosome"/>
</dbReference>
<evidence type="ECO:0000256" key="3">
    <source>
        <dbReference type="ARBA" id="ARBA00023015"/>
    </source>
</evidence>
<dbReference type="SUPFAM" id="SSF46785">
    <property type="entry name" value="Winged helix' DNA-binding domain"/>
    <property type="match status" value="1"/>
</dbReference>
<evidence type="ECO:0000256" key="4">
    <source>
        <dbReference type="ARBA" id="ARBA00023125"/>
    </source>
</evidence>
<evidence type="ECO:0000256" key="2">
    <source>
        <dbReference type="ARBA" id="ARBA00022898"/>
    </source>
</evidence>
<dbReference type="CDD" id="cd00609">
    <property type="entry name" value="AAT_like"/>
    <property type="match status" value="1"/>
</dbReference>
<dbReference type="SUPFAM" id="SSF53383">
    <property type="entry name" value="PLP-dependent transferases"/>
    <property type="match status" value="1"/>
</dbReference>
<dbReference type="Pfam" id="PF00155">
    <property type="entry name" value="Aminotran_1_2"/>
    <property type="match status" value="1"/>
</dbReference>
<keyword evidence="4" id="KW-0238">DNA-binding</keyword>
<dbReference type="RefSeq" id="WP_252083144.1">
    <property type="nucleotide sequence ID" value="NZ_CP092418.1"/>
</dbReference>
<dbReference type="SMART" id="SM00345">
    <property type="entry name" value="HTH_GNTR"/>
    <property type="match status" value="1"/>
</dbReference>
<organism evidence="7 8">
    <name type="scientific">Microbulbifer variabilis</name>
    <dbReference type="NCBI Taxonomy" id="266805"/>
    <lineage>
        <taxon>Bacteria</taxon>
        <taxon>Pseudomonadati</taxon>
        <taxon>Pseudomonadota</taxon>
        <taxon>Gammaproteobacteria</taxon>
        <taxon>Cellvibrionales</taxon>
        <taxon>Microbulbiferaceae</taxon>
        <taxon>Microbulbifer</taxon>
    </lineage>
</organism>
<dbReference type="InterPro" id="IPR036388">
    <property type="entry name" value="WH-like_DNA-bd_sf"/>
</dbReference>
<name>A0ABY4VBF2_9GAMM</name>
<dbReference type="CDD" id="cd07377">
    <property type="entry name" value="WHTH_GntR"/>
    <property type="match status" value="1"/>
</dbReference>
<dbReference type="InterPro" id="IPR015424">
    <property type="entry name" value="PyrdxlP-dep_Trfase"/>
</dbReference>
<keyword evidence="8" id="KW-1185">Reference proteome</keyword>
<accession>A0ABY4VBF2</accession>
<reference evidence="7" key="1">
    <citation type="submission" date="2022-02" db="EMBL/GenBank/DDBJ databases">
        <title>Coral-associated bacteria.</title>
        <authorList>
            <person name="Tang K."/>
            <person name="Wang X."/>
        </authorList>
    </citation>
    <scope>NUCLEOTIDE SEQUENCE</scope>
    <source>
        <strain evidence="7">SCSIO 43006</strain>
    </source>
</reference>
<dbReference type="GO" id="GO:0008483">
    <property type="term" value="F:transaminase activity"/>
    <property type="evidence" value="ECO:0007669"/>
    <property type="project" value="UniProtKB-KW"/>
</dbReference>
<keyword evidence="5" id="KW-0804">Transcription</keyword>
<dbReference type="PROSITE" id="PS50949">
    <property type="entry name" value="HTH_GNTR"/>
    <property type="match status" value="1"/>
</dbReference>
<evidence type="ECO:0000256" key="1">
    <source>
        <dbReference type="ARBA" id="ARBA00005384"/>
    </source>
</evidence>
<evidence type="ECO:0000256" key="5">
    <source>
        <dbReference type="ARBA" id="ARBA00023163"/>
    </source>
</evidence>
<comment type="similarity">
    <text evidence="1">In the C-terminal section; belongs to the class-I pyridoxal-phosphate-dependent aminotransferase family.</text>
</comment>
<dbReference type="PRINTS" id="PR00035">
    <property type="entry name" value="HTHGNTR"/>
</dbReference>
<gene>
    <name evidence="7" type="ORF">MJO52_16940</name>
</gene>
<dbReference type="Pfam" id="PF00392">
    <property type="entry name" value="GntR"/>
    <property type="match status" value="1"/>
</dbReference>
<keyword evidence="7" id="KW-0808">Transferase</keyword>
<evidence type="ECO:0000313" key="8">
    <source>
        <dbReference type="Proteomes" id="UP001055658"/>
    </source>
</evidence>
<dbReference type="InterPro" id="IPR051446">
    <property type="entry name" value="HTH_trans_reg/aminotransferase"/>
</dbReference>
<dbReference type="Gene3D" id="1.10.10.10">
    <property type="entry name" value="Winged helix-like DNA-binding domain superfamily/Winged helix DNA-binding domain"/>
    <property type="match status" value="1"/>
</dbReference>
<evidence type="ECO:0000313" key="7">
    <source>
        <dbReference type="EMBL" id="USD20736.1"/>
    </source>
</evidence>
<feature type="domain" description="HTH gntR-type" evidence="6">
    <location>
        <begin position="15"/>
        <end position="83"/>
    </location>
</feature>
<dbReference type="InterPro" id="IPR000524">
    <property type="entry name" value="Tscrpt_reg_HTH_GntR"/>
</dbReference>
<keyword evidence="7" id="KW-0032">Aminotransferase</keyword>